<dbReference type="RefSeq" id="WP_381830325.1">
    <property type="nucleotide sequence ID" value="NZ_JBHTCF010000004.1"/>
</dbReference>
<dbReference type="SUPFAM" id="SSF50494">
    <property type="entry name" value="Trypsin-like serine proteases"/>
    <property type="match status" value="1"/>
</dbReference>
<keyword evidence="1 2" id="KW-0732">Signal</keyword>
<feature type="chain" id="PRO_5046793120" evidence="2">
    <location>
        <begin position="21"/>
        <end position="289"/>
    </location>
</feature>
<sequence>MISILSVVAAALAATTLTPAGTPVESGADDIRAYWTSERIRAAVAAGSPAADEPPDGVKWGFGPDSVRNVGRLFMTLPPDKTGKEREATCTAAVVESANRSVVATAGHCVHLKEVGGWMKRLLFVPAYDNGKKPYGSYTAESVGIAPAWSEAEDHKADFAFVTLGKDEKGRTVQDVTGARKPHFGPVPGPKSALGYPFVKPYDGETLQHCTGPTSAVTDARLAGGEQLKPCRMTNGASGGPWYARTAFQEDVQVGVTSSRPKEEQFKDVAWGAMFDGAARELHAAQERK</sequence>
<dbReference type="InterPro" id="IPR009003">
    <property type="entry name" value="Peptidase_S1_PA"/>
</dbReference>
<dbReference type="PANTHER" id="PTHR15462">
    <property type="entry name" value="SERINE PROTEASE"/>
    <property type="match status" value="1"/>
</dbReference>
<dbReference type="Gene3D" id="2.40.10.10">
    <property type="entry name" value="Trypsin-like serine proteases"/>
    <property type="match status" value="2"/>
</dbReference>
<proteinExistence type="predicted"/>
<evidence type="ECO:0000313" key="5">
    <source>
        <dbReference type="Proteomes" id="UP001596523"/>
    </source>
</evidence>
<comment type="caution">
    <text evidence="4">The sequence shown here is derived from an EMBL/GenBank/DDBJ whole genome shotgun (WGS) entry which is preliminary data.</text>
</comment>
<reference evidence="5" key="1">
    <citation type="journal article" date="2019" name="Int. J. Syst. Evol. Microbiol.">
        <title>The Global Catalogue of Microorganisms (GCM) 10K type strain sequencing project: providing services to taxonomists for standard genome sequencing and annotation.</title>
        <authorList>
            <consortium name="The Broad Institute Genomics Platform"/>
            <consortium name="The Broad Institute Genome Sequencing Center for Infectious Disease"/>
            <person name="Wu L."/>
            <person name="Ma J."/>
        </authorList>
    </citation>
    <scope>NUCLEOTIDE SEQUENCE [LARGE SCALE GENOMIC DNA]</scope>
    <source>
        <strain evidence="5">SYNS20</strain>
    </source>
</reference>
<keyword evidence="4" id="KW-0378">Hydrolase</keyword>
<evidence type="ECO:0000313" key="4">
    <source>
        <dbReference type="EMBL" id="MFC7305172.1"/>
    </source>
</evidence>
<dbReference type="EMBL" id="JBHTCF010000004">
    <property type="protein sequence ID" value="MFC7305172.1"/>
    <property type="molecule type" value="Genomic_DNA"/>
</dbReference>
<organism evidence="4 5">
    <name type="scientific">Streptomyces monticola</name>
    <dbReference type="NCBI Taxonomy" id="2666263"/>
    <lineage>
        <taxon>Bacteria</taxon>
        <taxon>Bacillati</taxon>
        <taxon>Actinomycetota</taxon>
        <taxon>Actinomycetes</taxon>
        <taxon>Kitasatosporales</taxon>
        <taxon>Streptomycetaceae</taxon>
        <taxon>Streptomyces</taxon>
    </lineage>
</organism>
<keyword evidence="5" id="KW-1185">Reference proteome</keyword>
<dbReference type="EC" id="3.4.21.-" evidence="4"/>
<dbReference type="InterPro" id="IPR050966">
    <property type="entry name" value="Glutamyl_endopeptidase"/>
</dbReference>
<feature type="domain" description="Peptidase S1" evidence="3">
    <location>
        <begin position="87"/>
        <end position="260"/>
    </location>
</feature>
<evidence type="ECO:0000256" key="2">
    <source>
        <dbReference type="SAM" id="SignalP"/>
    </source>
</evidence>
<gene>
    <name evidence="4" type="ORF">ACFQVC_13185</name>
</gene>
<dbReference type="InterPro" id="IPR043504">
    <property type="entry name" value="Peptidase_S1_PA_chymotrypsin"/>
</dbReference>
<dbReference type="Proteomes" id="UP001596523">
    <property type="component" value="Unassembled WGS sequence"/>
</dbReference>
<evidence type="ECO:0000256" key="1">
    <source>
        <dbReference type="ARBA" id="ARBA00022729"/>
    </source>
</evidence>
<accession>A0ABW2JH81</accession>
<dbReference type="InterPro" id="IPR001254">
    <property type="entry name" value="Trypsin_dom"/>
</dbReference>
<dbReference type="Pfam" id="PF00089">
    <property type="entry name" value="Trypsin"/>
    <property type="match status" value="1"/>
</dbReference>
<feature type="signal peptide" evidence="2">
    <location>
        <begin position="1"/>
        <end position="20"/>
    </location>
</feature>
<protein>
    <submittedName>
        <fullName evidence="4">Trypsin-like serine peptidase</fullName>
        <ecNumber evidence="4">3.4.21.-</ecNumber>
    </submittedName>
</protein>
<name>A0ABW2JH81_9ACTN</name>
<evidence type="ECO:0000259" key="3">
    <source>
        <dbReference type="Pfam" id="PF00089"/>
    </source>
</evidence>
<dbReference type="GO" id="GO:0016787">
    <property type="term" value="F:hydrolase activity"/>
    <property type="evidence" value="ECO:0007669"/>
    <property type="project" value="UniProtKB-KW"/>
</dbReference>